<keyword evidence="10" id="KW-1185">Reference proteome</keyword>
<dbReference type="OrthoDB" id="2388015at2"/>
<dbReference type="RefSeq" id="WP_145288913.1">
    <property type="nucleotide sequence ID" value="NZ_VMSJ01000003.1"/>
</dbReference>
<dbReference type="GO" id="GO:0006882">
    <property type="term" value="P:intracellular zinc ion homeostasis"/>
    <property type="evidence" value="ECO:0007669"/>
    <property type="project" value="TreeGrafter"/>
</dbReference>
<dbReference type="AlphaFoldDB" id="A0A558AU87"/>
<comment type="caution">
    <text evidence="9">The sequence shown here is derived from an EMBL/GenBank/DDBJ whole genome shotgun (WGS) entry which is preliminary data.</text>
</comment>
<feature type="transmembrane region" description="Helical" evidence="7">
    <location>
        <begin position="41"/>
        <end position="60"/>
    </location>
</feature>
<name>A0A558AU87_9STAP</name>
<dbReference type="GO" id="GO:0015341">
    <property type="term" value="F:zinc efflux antiporter activity"/>
    <property type="evidence" value="ECO:0007669"/>
    <property type="project" value="TreeGrafter"/>
</dbReference>
<sequence>MNNNNAQKLILISIAGALAFAALGIFWGILADSQMIQFDGYYSFISVLLSVMSMLALRFIAKEDEKRFPFGKESFIPLTIVIKYVGILMLILISLVQAIIALFTGGNEMSMSTGIIYALISTVGCYGAYFYFRSKGLGNEIIAAEMNQWRMDALLSAGVLAGFIFGWLLRFTPLDAFVPYVDPVMVIVVAGYFIKVPLLEMYTALRELLEMAPRHQISERVEAEVASVSRRHAFDDYALRLQKMGPKLYIEIEFIVAMDEDLTISEQDMIRHELKDSLNELPLDPWITVVFTHEQQK</sequence>
<feature type="domain" description="Cation efflux protein transmembrane" evidence="8">
    <location>
        <begin position="10"/>
        <end position="209"/>
    </location>
</feature>
<protein>
    <submittedName>
        <fullName evidence="9">Cation diffusion facilitator family transporter</fullName>
    </submittedName>
</protein>
<keyword evidence="6 7" id="KW-0472">Membrane</keyword>
<keyword evidence="4 7" id="KW-0812">Transmembrane</keyword>
<reference evidence="9 10" key="1">
    <citation type="submission" date="2019-07" db="EMBL/GenBank/DDBJ databases">
        <title>Salinicoccus cyprini sp. nov., isolated from gastro-intestinal tract of mirror carp, Cyprinus carpio var. specularis, collected from Gobind Sagar Reservoir, Himachal Pradesh, India.</title>
        <authorList>
            <person name="Talwar C."/>
            <person name="Singh A.K."/>
            <person name="Lal R."/>
            <person name="Negi R.K."/>
        </authorList>
    </citation>
    <scope>NUCLEOTIDE SEQUENCE [LARGE SCALE GENOMIC DNA]</scope>
    <source>
        <strain evidence="9 10">CT19</strain>
    </source>
</reference>
<comment type="similarity">
    <text evidence="2">Belongs to the cation diffusion facilitator (CDF) transporter (TC 2.A.4) family.</text>
</comment>
<feature type="transmembrane region" description="Helical" evidence="7">
    <location>
        <begin position="115"/>
        <end position="132"/>
    </location>
</feature>
<dbReference type="GO" id="GO:0015093">
    <property type="term" value="F:ferrous iron transmembrane transporter activity"/>
    <property type="evidence" value="ECO:0007669"/>
    <property type="project" value="TreeGrafter"/>
</dbReference>
<proteinExistence type="inferred from homology"/>
<feature type="transmembrane region" description="Helical" evidence="7">
    <location>
        <begin position="184"/>
        <end position="205"/>
    </location>
</feature>
<keyword evidence="3" id="KW-0813">Transport</keyword>
<evidence type="ECO:0000256" key="2">
    <source>
        <dbReference type="ARBA" id="ARBA00008114"/>
    </source>
</evidence>
<gene>
    <name evidence="9" type="ORF">FO441_08975</name>
</gene>
<evidence type="ECO:0000256" key="4">
    <source>
        <dbReference type="ARBA" id="ARBA00022692"/>
    </source>
</evidence>
<dbReference type="EMBL" id="VMSJ01000003">
    <property type="protein sequence ID" value="TVT27828.1"/>
    <property type="molecule type" value="Genomic_DNA"/>
</dbReference>
<feature type="transmembrane region" description="Helical" evidence="7">
    <location>
        <begin position="81"/>
        <end position="103"/>
    </location>
</feature>
<organism evidence="9 10">
    <name type="scientific">Salinicoccus cyprini</name>
    <dbReference type="NCBI Taxonomy" id="2493691"/>
    <lineage>
        <taxon>Bacteria</taxon>
        <taxon>Bacillati</taxon>
        <taxon>Bacillota</taxon>
        <taxon>Bacilli</taxon>
        <taxon>Bacillales</taxon>
        <taxon>Staphylococcaceae</taxon>
        <taxon>Salinicoccus</taxon>
    </lineage>
</organism>
<dbReference type="PANTHER" id="PTHR43840:SF15">
    <property type="entry name" value="MITOCHONDRIAL METAL TRANSPORTER 1-RELATED"/>
    <property type="match status" value="1"/>
</dbReference>
<evidence type="ECO:0000259" key="8">
    <source>
        <dbReference type="Pfam" id="PF01545"/>
    </source>
</evidence>
<dbReference type="NCBIfam" id="TIGR01297">
    <property type="entry name" value="CDF"/>
    <property type="match status" value="1"/>
</dbReference>
<dbReference type="Pfam" id="PF01545">
    <property type="entry name" value="Cation_efflux"/>
    <property type="match status" value="1"/>
</dbReference>
<comment type="subcellular location">
    <subcellularLocation>
        <location evidence="1">Membrane</location>
        <topology evidence="1">Multi-pass membrane protein</topology>
    </subcellularLocation>
</comment>
<dbReference type="InterPro" id="IPR027469">
    <property type="entry name" value="Cation_efflux_TMD_sf"/>
</dbReference>
<keyword evidence="5 7" id="KW-1133">Transmembrane helix</keyword>
<evidence type="ECO:0000256" key="5">
    <source>
        <dbReference type="ARBA" id="ARBA00022989"/>
    </source>
</evidence>
<dbReference type="SUPFAM" id="SSF161111">
    <property type="entry name" value="Cation efflux protein transmembrane domain-like"/>
    <property type="match status" value="1"/>
</dbReference>
<dbReference type="GO" id="GO:0015086">
    <property type="term" value="F:cadmium ion transmembrane transporter activity"/>
    <property type="evidence" value="ECO:0007669"/>
    <property type="project" value="TreeGrafter"/>
</dbReference>
<feature type="transmembrane region" description="Helical" evidence="7">
    <location>
        <begin position="153"/>
        <end position="172"/>
    </location>
</feature>
<dbReference type="InterPro" id="IPR058533">
    <property type="entry name" value="Cation_efflux_TM"/>
</dbReference>
<accession>A0A558AU87</accession>
<dbReference type="PANTHER" id="PTHR43840">
    <property type="entry name" value="MITOCHONDRIAL METAL TRANSPORTER 1-RELATED"/>
    <property type="match status" value="1"/>
</dbReference>
<dbReference type="InterPro" id="IPR050291">
    <property type="entry name" value="CDF_Transporter"/>
</dbReference>
<evidence type="ECO:0000256" key="7">
    <source>
        <dbReference type="SAM" id="Phobius"/>
    </source>
</evidence>
<dbReference type="GO" id="GO:0005886">
    <property type="term" value="C:plasma membrane"/>
    <property type="evidence" value="ECO:0007669"/>
    <property type="project" value="TreeGrafter"/>
</dbReference>
<evidence type="ECO:0000256" key="6">
    <source>
        <dbReference type="ARBA" id="ARBA00023136"/>
    </source>
</evidence>
<evidence type="ECO:0000313" key="9">
    <source>
        <dbReference type="EMBL" id="TVT27828.1"/>
    </source>
</evidence>
<dbReference type="InterPro" id="IPR002524">
    <property type="entry name" value="Cation_efflux"/>
</dbReference>
<evidence type="ECO:0000256" key="1">
    <source>
        <dbReference type="ARBA" id="ARBA00004141"/>
    </source>
</evidence>
<dbReference type="Gene3D" id="1.20.1510.10">
    <property type="entry name" value="Cation efflux protein transmembrane domain"/>
    <property type="match status" value="1"/>
</dbReference>
<dbReference type="Proteomes" id="UP000315103">
    <property type="component" value="Unassembled WGS sequence"/>
</dbReference>
<evidence type="ECO:0000313" key="10">
    <source>
        <dbReference type="Proteomes" id="UP000315103"/>
    </source>
</evidence>
<feature type="transmembrane region" description="Helical" evidence="7">
    <location>
        <begin position="9"/>
        <end position="29"/>
    </location>
</feature>
<evidence type="ECO:0000256" key="3">
    <source>
        <dbReference type="ARBA" id="ARBA00022448"/>
    </source>
</evidence>